<feature type="non-terminal residue" evidence="6">
    <location>
        <position position="1"/>
    </location>
</feature>
<dbReference type="GO" id="GO:0016020">
    <property type="term" value="C:membrane"/>
    <property type="evidence" value="ECO:0007669"/>
    <property type="project" value="UniProtKB-SubCell"/>
</dbReference>
<accession>A0A2N0QJV2</accession>
<organism evidence="6 7">
    <name type="scientific">Rhizophagus irregularis</name>
    <dbReference type="NCBI Taxonomy" id="588596"/>
    <lineage>
        <taxon>Eukaryota</taxon>
        <taxon>Fungi</taxon>
        <taxon>Fungi incertae sedis</taxon>
        <taxon>Mucoromycota</taxon>
        <taxon>Glomeromycotina</taxon>
        <taxon>Glomeromycetes</taxon>
        <taxon>Glomerales</taxon>
        <taxon>Glomeraceae</taxon>
        <taxon>Rhizophagus</taxon>
    </lineage>
</organism>
<dbReference type="Proteomes" id="UP000232688">
    <property type="component" value="Unassembled WGS sequence"/>
</dbReference>
<dbReference type="InterPro" id="IPR027417">
    <property type="entry name" value="P-loop_NTPase"/>
</dbReference>
<evidence type="ECO:0000313" key="7">
    <source>
        <dbReference type="Proteomes" id="UP000232688"/>
    </source>
</evidence>
<keyword evidence="6" id="KW-0378">Hydrolase</keyword>
<name>A0A2N0QJV2_9GLOM</name>
<dbReference type="EMBL" id="LLXH01007839">
    <property type="protein sequence ID" value="PKC51337.1"/>
    <property type="molecule type" value="Genomic_DNA"/>
</dbReference>
<keyword evidence="4" id="KW-0472">Membrane</keyword>
<comment type="subcellular location">
    <subcellularLocation>
        <location evidence="1">Membrane</location>
    </subcellularLocation>
</comment>
<proteinExistence type="predicted"/>
<reference evidence="6 7" key="2">
    <citation type="submission" date="2017-10" db="EMBL/GenBank/DDBJ databases">
        <title>Genome analyses suggest a sexual origin of heterokaryosis in a supposedly ancient asexual fungus.</title>
        <authorList>
            <person name="Corradi N."/>
            <person name="Sedzielewska K."/>
            <person name="Noel J."/>
            <person name="Charron P."/>
            <person name="Farinelli L."/>
            <person name="Marton T."/>
            <person name="Kruger M."/>
            <person name="Pelin A."/>
            <person name="Brachmann A."/>
            <person name="Corradi N."/>
        </authorList>
    </citation>
    <scope>NUCLEOTIDE SEQUENCE [LARGE SCALE GENOMIC DNA]</scope>
    <source>
        <strain evidence="6 7">A1</strain>
    </source>
</reference>
<dbReference type="Gene3D" id="3.40.50.300">
    <property type="entry name" value="P-loop containing nucleotide triphosphate hydrolases"/>
    <property type="match status" value="1"/>
</dbReference>
<evidence type="ECO:0000256" key="4">
    <source>
        <dbReference type="ARBA" id="ARBA00023136"/>
    </source>
</evidence>
<dbReference type="VEuPathDB" id="FungiDB:RhiirA1_314818"/>
<dbReference type="InterPro" id="IPR050388">
    <property type="entry name" value="ABC_Ni/Peptide_Import"/>
</dbReference>
<dbReference type="Pfam" id="PF00005">
    <property type="entry name" value="ABC_tran"/>
    <property type="match status" value="1"/>
</dbReference>
<dbReference type="PANTHER" id="PTHR43297">
    <property type="entry name" value="OLIGOPEPTIDE TRANSPORT ATP-BINDING PROTEIN APPD"/>
    <property type="match status" value="1"/>
</dbReference>
<dbReference type="InterPro" id="IPR003439">
    <property type="entry name" value="ABC_transporter-like_ATP-bd"/>
</dbReference>
<protein>
    <submittedName>
        <fullName evidence="6">P-loop containing nucleoside triphosphate hydrolase protein</fullName>
    </submittedName>
</protein>
<keyword evidence="3" id="KW-1003">Cell membrane</keyword>
<gene>
    <name evidence="6" type="ORF">RhiirA1_314818</name>
</gene>
<evidence type="ECO:0000256" key="1">
    <source>
        <dbReference type="ARBA" id="ARBA00004370"/>
    </source>
</evidence>
<dbReference type="PANTHER" id="PTHR43297:SF2">
    <property type="entry name" value="DIPEPTIDE TRANSPORT ATP-BINDING PROTEIN DPPD"/>
    <property type="match status" value="1"/>
</dbReference>
<reference evidence="6 7" key="1">
    <citation type="submission" date="2017-10" db="EMBL/GenBank/DDBJ databases">
        <title>Extensive intraspecific genome diversity in a model arbuscular mycorrhizal fungus.</title>
        <authorList>
            <person name="Chen E.C.H."/>
            <person name="Morin E."/>
            <person name="Baudet D."/>
            <person name="Noel J."/>
            <person name="Ndikumana S."/>
            <person name="Charron P."/>
            <person name="St-Onge C."/>
            <person name="Giorgi J."/>
            <person name="Grigoriev I.V."/>
            <person name="Roux C."/>
            <person name="Martin F.M."/>
            <person name="Corradi N."/>
        </authorList>
    </citation>
    <scope>NUCLEOTIDE SEQUENCE [LARGE SCALE GENOMIC DNA]</scope>
    <source>
        <strain evidence="6 7">A1</strain>
    </source>
</reference>
<dbReference type="SUPFAM" id="SSF52540">
    <property type="entry name" value="P-loop containing nucleoside triphosphate hydrolases"/>
    <property type="match status" value="1"/>
</dbReference>
<evidence type="ECO:0000256" key="3">
    <source>
        <dbReference type="ARBA" id="ARBA00022475"/>
    </source>
</evidence>
<evidence type="ECO:0000256" key="2">
    <source>
        <dbReference type="ARBA" id="ARBA00022448"/>
    </source>
</evidence>
<dbReference type="AlphaFoldDB" id="A0A2N0QJV2"/>
<feature type="non-terminal residue" evidence="6">
    <location>
        <position position="97"/>
    </location>
</feature>
<sequence length="97" mass="10524">LDVVLKVDELHTSFKTTSGYVPSVNGVSLQVKKGETLAVVGESGSGKSVTALSIMGLIEKTGVIEKGSIQLEDKELTKIKEKEYRKIRGNEIAMIFQ</sequence>
<comment type="caution">
    <text evidence="6">The sequence shown here is derived from an EMBL/GenBank/DDBJ whole genome shotgun (WGS) entry which is preliminary data.</text>
</comment>
<dbReference type="GO" id="GO:0005524">
    <property type="term" value="F:ATP binding"/>
    <property type="evidence" value="ECO:0007669"/>
    <property type="project" value="InterPro"/>
</dbReference>
<feature type="domain" description="ABC transporter" evidence="5">
    <location>
        <begin position="24"/>
        <end position="97"/>
    </location>
</feature>
<evidence type="ECO:0000259" key="5">
    <source>
        <dbReference type="Pfam" id="PF00005"/>
    </source>
</evidence>
<keyword evidence="2" id="KW-0813">Transport</keyword>
<dbReference type="GO" id="GO:0016887">
    <property type="term" value="F:ATP hydrolysis activity"/>
    <property type="evidence" value="ECO:0007669"/>
    <property type="project" value="InterPro"/>
</dbReference>
<evidence type="ECO:0000313" key="6">
    <source>
        <dbReference type="EMBL" id="PKC51337.1"/>
    </source>
</evidence>